<dbReference type="RefSeq" id="YP_009618377.1">
    <property type="nucleotide sequence ID" value="NC_042070.1"/>
</dbReference>
<dbReference type="GeneID" id="40094913"/>
<reference evidence="1 2" key="1">
    <citation type="journal article" date="2015" name="J. Gen. Virol.">
        <title>New enveloped dsRNA phage from freshwater habitat.</title>
        <authorList>
            <person name="Mantynen S."/>
            <person name="Laanto E."/>
            <person name="Kohvakka A."/>
            <person name="Poranen M.M."/>
            <person name="Bamford J.K."/>
            <person name="Ravantti J.J."/>
        </authorList>
    </citation>
    <scope>NUCLEOTIDE SEQUENCE [LARGE SCALE GENOMIC DNA]</scope>
</reference>
<evidence type="ECO:0000313" key="1">
    <source>
        <dbReference type="EMBL" id="AIK68711.1"/>
    </source>
</evidence>
<accession>A0A0B4N5V6</accession>
<evidence type="ECO:0000313" key="2">
    <source>
        <dbReference type="Proteomes" id="UP000241860"/>
    </source>
</evidence>
<sequence>MPFPLVKQDPTTKAFTEEKERSTGTQILDVIKSPVGLFDADAKHEFVTRQEQAVSVVTWAVVAGLAGELIGYRGARKGRKAVLANIPFLA</sequence>
<keyword evidence="2" id="KW-1185">Reference proteome</keyword>
<protein>
    <submittedName>
        <fullName evidence="1">Uncharacterized protein</fullName>
    </submittedName>
</protein>
<dbReference type="Proteomes" id="UP000241860">
    <property type="component" value="Genome"/>
</dbReference>
<proteinExistence type="predicted"/>
<name>A0A0B4N5V6_9VIRU</name>
<dbReference type="OrthoDB" id="35049at10239"/>
<organism evidence="1 2">
    <name type="scientific">Pseudomonas phage phiNN</name>
    <dbReference type="NCBI Taxonomy" id="1603039"/>
    <lineage>
        <taxon>Viruses</taxon>
        <taxon>Riboviria</taxon>
        <taxon>Orthornavirae</taxon>
        <taxon>Duplornaviricota</taxon>
        <taxon>Vidaverviricetes</taxon>
        <taxon>Mindivirales</taxon>
        <taxon>Cystoviridae</taxon>
        <taxon>Orthocystovirus</taxon>
        <taxon>Orthocystovirus phiNN</taxon>
        <taxon>Cystovirus phiNN</taxon>
    </lineage>
</organism>
<dbReference type="EMBL" id="KJ957166">
    <property type="protein sequence ID" value="AIK68711.1"/>
    <property type="molecule type" value="Genomic_RNA"/>
</dbReference>
<dbReference type="KEGG" id="vg:40094913"/>